<sequence>MSKIDPSLFSAHEHALEREACPQCGAELVIRQGKHGPFLGCSAYPGCDFIRSLAPNGRDIEKVLEGSSCPECGQPLAIKKGRYGLFVGCTQFPLCHHIASLQESDETQIACPACDEGHLLSRTSRYGKQFYSCSRYPHCKYVVNDKPIAMACPDCGWKIMVEKRVRGTLRWVCPQKGCGKQVDQGTK</sequence>
<evidence type="ECO:0000313" key="2">
    <source>
        <dbReference type="EMBL" id="QFI56124.1"/>
    </source>
</evidence>
<protein>
    <recommendedName>
        <fullName evidence="1">DNA topoisomerase type IA zn finger domain-containing protein</fullName>
    </recommendedName>
</protein>
<proteinExistence type="predicted"/>
<feature type="domain" description="DNA topoisomerase type IA zn finger" evidence="1">
    <location>
        <begin position="67"/>
        <end position="103"/>
    </location>
</feature>
<gene>
    <name evidence="2" type="ORF">FE240_16455</name>
</gene>
<feature type="domain" description="DNA topoisomerase type IA zn finger" evidence="1">
    <location>
        <begin position="19"/>
        <end position="56"/>
    </location>
</feature>
<dbReference type="GO" id="GO:0005694">
    <property type="term" value="C:chromosome"/>
    <property type="evidence" value="ECO:0007669"/>
    <property type="project" value="InterPro"/>
</dbReference>
<dbReference type="GO" id="GO:0003677">
    <property type="term" value="F:DNA binding"/>
    <property type="evidence" value="ECO:0007669"/>
    <property type="project" value="InterPro"/>
</dbReference>
<accession>A0A5J6X0N6</accession>
<dbReference type="PANTHER" id="PTHR42785:SF1">
    <property type="entry name" value="DNA TOPOISOMERASE"/>
    <property type="match status" value="1"/>
</dbReference>
<dbReference type="GO" id="GO:0006265">
    <property type="term" value="P:DNA topological change"/>
    <property type="evidence" value="ECO:0007669"/>
    <property type="project" value="InterPro"/>
</dbReference>
<reference evidence="2 3" key="1">
    <citation type="submission" date="2019-05" db="EMBL/GenBank/DDBJ databases">
        <title>OXA-830, a novel chromosomally encoded expanded-spectrum class D beta-lactamase in Aeromonas simiae.</title>
        <authorList>
            <person name="Zhou W."/>
            <person name="Chen Q."/>
        </authorList>
    </citation>
    <scope>NUCLEOTIDE SEQUENCE [LARGE SCALE GENOMIC DNA]</scope>
    <source>
        <strain evidence="2 3">A6</strain>
    </source>
</reference>
<dbReference type="GO" id="GO:0003917">
    <property type="term" value="F:DNA topoisomerase type I (single strand cut, ATP-independent) activity"/>
    <property type="evidence" value="ECO:0007669"/>
    <property type="project" value="InterPro"/>
</dbReference>
<organism evidence="2 3">
    <name type="scientific">Aeromonas simiae</name>
    <dbReference type="NCBI Taxonomy" id="218936"/>
    <lineage>
        <taxon>Bacteria</taxon>
        <taxon>Pseudomonadati</taxon>
        <taxon>Pseudomonadota</taxon>
        <taxon>Gammaproteobacteria</taxon>
        <taxon>Aeromonadales</taxon>
        <taxon>Aeromonadaceae</taxon>
        <taxon>Aeromonas</taxon>
    </lineage>
</organism>
<dbReference type="Pfam" id="PF01396">
    <property type="entry name" value="Zn_ribbon_Top1"/>
    <property type="match status" value="4"/>
</dbReference>
<dbReference type="Gene3D" id="3.30.65.10">
    <property type="entry name" value="Bacterial Topoisomerase I, domain 1"/>
    <property type="match status" value="3"/>
</dbReference>
<dbReference type="KEGG" id="asim:FE240_16455"/>
<feature type="domain" description="DNA topoisomerase type IA zn finger" evidence="1">
    <location>
        <begin position="109"/>
        <end position="147"/>
    </location>
</feature>
<dbReference type="InterPro" id="IPR013498">
    <property type="entry name" value="Topo_IA_Znf"/>
</dbReference>
<name>A0A5J6X0N6_9GAMM</name>
<evidence type="ECO:0000313" key="3">
    <source>
        <dbReference type="Proteomes" id="UP000594034"/>
    </source>
</evidence>
<dbReference type="AlphaFoldDB" id="A0A5J6X0N6"/>
<dbReference type="EMBL" id="CP040449">
    <property type="protein sequence ID" value="QFI56124.1"/>
    <property type="molecule type" value="Genomic_DNA"/>
</dbReference>
<feature type="domain" description="DNA topoisomerase type IA zn finger" evidence="1">
    <location>
        <begin position="151"/>
        <end position="166"/>
    </location>
</feature>
<dbReference type="PANTHER" id="PTHR42785">
    <property type="entry name" value="DNA TOPOISOMERASE, TYPE IA, CORE"/>
    <property type="match status" value="1"/>
</dbReference>
<keyword evidence="3" id="KW-1185">Reference proteome</keyword>
<dbReference type="InterPro" id="IPR000380">
    <property type="entry name" value="Topo_IA"/>
</dbReference>
<dbReference type="Proteomes" id="UP000594034">
    <property type="component" value="Chromosome"/>
</dbReference>
<evidence type="ECO:0000259" key="1">
    <source>
        <dbReference type="Pfam" id="PF01396"/>
    </source>
</evidence>
<dbReference type="RefSeq" id="WP_193002469.1">
    <property type="nucleotide sequence ID" value="NZ_CP040449.1"/>
</dbReference>
<dbReference type="SUPFAM" id="SSF57783">
    <property type="entry name" value="Zinc beta-ribbon"/>
    <property type="match status" value="2"/>
</dbReference>